<evidence type="ECO:0000313" key="13">
    <source>
        <dbReference type="Proteomes" id="UP000470771"/>
    </source>
</evidence>
<dbReference type="UniPathway" id="UPA00034">
    <property type="reaction ID" value="UER00015"/>
</dbReference>
<comment type="pathway">
    <text evidence="10">Amino-acid biosynthesis; L-threonine biosynthesis; L-threonine from L-aspartate: step 1/5.</text>
</comment>
<feature type="binding site" evidence="8">
    <location>
        <begin position="5"/>
        <end position="8"/>
    </location>
    <ligand>
        <name>ATP</name>
        <dbReference type="ChEBI" id="CHEBI:30616"/>
    </ligand>
</feature>
<dbReference type="InterPro" id="IPR042199">
    <property type="entry name" value="AsparK_Bifunc_asparK/hSer_DH"/>
</dbReference>
<evidence type="ECO:0000313" key="12">
    <source>
        <dbReference type="EMBL" id="NBG64722.1"/>
    </source>
</evidence>
<comment type="pathway">
    <text evidence="10">Amino-acid biosynthesis; L-methionine biosynthesis via de novo pathway; L-homoserine from L-aspartate: step 1/3.</text>
</comment>
<comment type="caution">
    <text evidence="12">The sequence shown here is derived from an EMBL/GenBank/DDBJ whole genome shotgun (WGS) entry which is preliminary data.</text>
</comment>
<keyword evidence="4 8" id="KW-0547">Nucleotide-binding</keyword>
<dbReference type="PANTHER" id="PTHR21499:SF59">
    <property type="entry name" value="ASPARTOKINASE"/>
    <property type="match status" value="1"/>
</dbReference>
<feature type="binding site" evidence="8">
    <location>
        <position position="121"/>
    </location>
    <ligand>
        <name>substrate</name>
    </ligand>
</feature>
<dbReference type="EC" id="2.7.2.4" evidence="9"/>
<evidence type="ECO:0000256" key="2">
    <source>
        <dbReference type="ARBA" id="ARBA00010122"/>
    </source>
</evidence>
<feature type="domain" description="Aspartate/glutamate/uridylate kinase" evidence="11">
    <location>
        <begin position="2"/>
        <end position="282"/>
    </location>
</feature>
<reference evidence="12 13" key="1">
    <citation type="submission" date="2019-12" db="EMBL/GenBank/DDBJ databases">
        <authorList>
            <person name="Zhao J."/>
        </authorList>
    </citation>
    <scope>NUCLEOTIDE SEQUENCE [LARGE SCALE GENOMIC DNA]</scope>
    <source>
        <strain evidence="12 13">S-15</strain>
    </source>
</reference>
<protein>
    <recommendedName>
        <fullName evidence="9">Aspartokinase</fullName>
        <ecNumber evidence="9">2.7.2.4</ecNumber>
    </recommendedName>
</protein>
<dbReference type="GO" id="GO:0009088">
    <property type="term" value="P:threonine biosynthetic process"/>
    <property type="evidence" value="ECO:0007669"/>
    <property type="project" value="UniProtKB-UniPathway"/>
</dbReference>
<dbReference type="Proteomes" id="UP000470771">
    <property type="component" value="Unassembled WGS sequence"/>
</dbReference>
<dbReference type="GO" id="GO:0004072">
    <property type="term" value="F:aspartate kinase activity"/>
    <property type="evidence" value="ECO:0007669"/>
    <property type="project" value="UniProtKB-EC"/>
</dbReference>
<organism evidence="12 13">
    <name type="scientific">Acidiluteibacter ferrifornacis</name>
    <dbReference type="NCBI Taxonomy" id="2692424"/>
    <lineage>
        <taxon>Bacteria</taxon>
        <taxon>Pseudomonadati</taxon>
        <taxon>Bacteroidota</taxon>
        <taxon>Flavobacteriia</taxon>
        <taxon>Flavobacteriales</taxon>
        <taxon>Cryomorphaceae</taxon>
        <taxon>Acidiluteibacter</taxon>
    </lineage>
</organism>
<comment type="pathway">
    <text evidence="1 10">Amino-acid biosynthesis; L-lysine biosynthesis via DAP pathway; (S)-tetrahydrodipicolinate from L-aspartate: step 1/4.</text>
</comment>
<dbReference type="SUPFAM" id="SSF53633">
    <property type="entry name" value="Carbamate kinase-like"/>
    <property type="match status" value="1"/>
</dbReference>
<gene>
    <name evidence="12" type="ORF">GQN54_01245</name>
</gene>
<evidence type="ECO:0000256" key="5">
    <source>
        <dbReference type="ARBA" id="ARBA00022777"/>
    </source>
</evidence>
<proteinExistence type="inferred from homology"/>
<keyword evidence="5 9" id="KW-0418">Kinase</keyword>
<evidence type="ECO:0000256" key="10">
    <source>
        <dbReference type="RuleBase" id="RU004249"/>
    </source>
</evidence>
<dbReference type="GO" id="GO:0005524">
    <property type="term" value="F:ATP binding"/>
    <property type="evidence" value="ECO:0007669"/>
    <property type="project" value="UniProtKB-KW"/>
</dbReference>
<keyword evidence="13" id="KW-1185">Reference proteome</keyword>
<evidence type="ECO:0000256" key="9">
    <source>
        <dbReference type="RuleBase" id="RU003448"/>
    </source>
</evidence>
<dbReference type="InterPro" id="IPR005260">
    <property type="entry name" value="Asp_kin_monofn"/>
</dbReference>
<comment type="catalytic activity">
    <reaction evidence="7 9">
        <text>L-aspartate + ATP = 4-phospho-L-aspartate + ADP</text>
        <dbReference type="Rhea" id="RHEA:23776"/>
        <dbReference type="ChEBI" id="CHEBI:29991"/>
        <dbReference type="ChEBI" id="CHEBI:30616"/>
        <dbReference type="ChEBI" id="CHEBI:57535"/>
        <dbReference type="ChEBI" id="CHEBI:456216"/>
        <dbReference type="EC" id="2.7.2.4"/>
    </reaction>
</comment>
<feature type="binding site" evidence="8">
    <location>
        <position position="43"/>
    </location>
    <ligand>
        <name>substrate</name>
    </ligand>
</feature>
<accession>A0A6N9NFZ5</accession>
<dbReference type="GO" id="GO:0005829">
    <property type="term" value="C:cytosol"/>
    <property type="evidence" value="ECO:0007669"/>
    <property type="project" value="TreeGrafter"/>
</dbReference>
<dbReference type="Gene3D" id="3.30.70.260">
    <property type="match status" value="2"/>
</dbReference>
<keyword evidence="3 9" id="KW-0808">Transferase</keyword>
<dbReference type="AlphaFoldDB" id="A0A6N9NFZ5"/>
<keyword evidence="10" id="KW-0028">Amino-acid biosynthesis</keyword>
<dbReference type="Gene3D" id="1.20.120.1320">
    <property type="entry name" value="Aspartokinase, catalytic domain"/>
    <property type="match status" value="1"/>
</dbReference>
<name>A0A6N9NFZ5_9FLAO</name>
<dbReference type="GO" id="GO:0009090">
    <property type="term" value="P:homoserine biosynthetic process"/>
    <property type="evidence" value="ECO:0007669"/>
    <property type="project" value="TreeGrafter"/>
</dbReference>
<sequence>MKVFKFGGASVKDAAAVKNVAAILERYKEEQIIVVVSAMGKTTNALEDLLDAYYHGRPNTMELLEVVKRFHFDILKELFESTSHPIFEELHNTFVEIEWQLEEEQMREYDFEYDQMVAVGEWLSATVVSAYLKQVGLENKLQDVRDIIRTDNTYRNAKVDWEVTAENVNRYVKPYFSDSSNKLMITQGFVGSTSENFNSTLGREGSDYTGGIFANLVDAESLTIWKDVPGMLNADPKWFEETEKLNNISYHEAVELAYYGATVIHPKTIKPLQNKNIPLLVKSFVNPDEEGSIINENTAKDSLIPSFIFKTNQILISISPRDYSFIAEDNLSQIFGCFAKHKVTVNLMQNSAISFSICTDNQKMKIANLIEELKADYKVYYNDELLLLTVRHYNEETLSKLLKDKTIYVEQKSRQTARFVVK</sequence>
<keyword evidence="6 8" id="KW-0067">ATP-binding</keyword>
<dbReference type="GO" id="GO:0009089">
    <property type="term" value="P:lysine biosynthetic process via diaminopimelate"/>
    <property type="evidence" value="ECO:0007669"/>
    <property type="project" value="UniProtKB-UniPathway"/>
</dbReference>
<dbReference type="UniPathway" id="UPA00050">
    <property type="reaction ID" value="UER00461"/>
</dbReference>
<evidence type="ECO:0000256" key="1">
    <source>
        <dbReference type="ARBA" id="ARBA00004766"/>
    </source>
</evidence>
<dbReference type="InterPro" id="IPR001341">
    <property type="entry name" value="Asp_kinase"/>
</dbReference>
<dbReference type="RefSeq" id="WP_160631157.1">
    <property type="nucleotide sequence ID" value="NZ_WWNE01000003.1"/>
</dbReference>
<dbReference type="Gene3D" id="3.40.1160.10">
    <property type="entry name" value="Acetylglutamate kinase-like"/>
    <property type="match status" value="1"/>
</dbReference>
<evidence type="ECO:0000256" key="8">
    <source>
        <dbReference type="PIRSR" id="PIRSR000726-1"/>
    </source>
</evidence>
<dbReference type="PIRSF" id="PIRSF000726">
    <property type="entry name" value="Asp_kin"/>
    <property type="match status" value="1"/>
</dbReference>
<evidence type="ECO:0000256" key="6">
    <source>
        <dbReference type="ARBA" id="ARBA00022840"/>
    </source>
</evidence>
<evidence type="ECO:0000256" key="4">
    <source>
        <dbReference type="ARBA" id="ARBA00022741"/>
    </source>
</evidence>
<dbReference type="InterPro" id="IPR001048">
    <property type="entry name" value="Asp/Glu/Uridylate_kinase"/>
</dbReference>
<dbReference type="PANTHER" id="PTHR21499">
    <property type="entry name" value="ASPARTATE KINASE"/>
    <property type="match status" value="1"/>
</dbReference>
<dbReference type="InterPro" id="IPR045865">
    <property type="entry name" value="ACT-like_dom_sf"/>
</dbReference>
<dbReference type="Pfam" id="PF00696">
    <property type="entry name" value="AA_kinase"/>
    <property type="match status" value="1"/>
</dbReference>
<evidence type="ECO:0000259" key="11">
    <source>
        <dbReference type="Pfam" id="PF00696"/>
    </source>
</evidence>
<dbReference type="NCBIfam" id="TIGR00657">
    <property type="entry name" value="asp_kinases"/>
    <property type="match status" value="1"/>
</dbReference>
<evidence type="ECO:0000256" key="7">
    <source>
        <dbReference type="ARBA" id="ARBA00047872"/>
    </source>
</evidence>
<dbReference type="EMBL" id="WWNE01000003">
    <property type="protein sequence ID" value="NBG64722.1"/>
    <property type="molecule type" value="Genomic_DNA"/>
</dbReference>
<evidence type="ECO:0000256" key="3">
    <source>
        <dbReference type="ARBA" id="ARBA00022679"/>
    </source>
</evidence>
<dbReference type="InterPro" id="IPR036393">
    <property type="entry name" value="AceGlu_kinase-like_sf"/>
</dbReference>
<dbReference type="UniPathway" id="UPA00051">
    <property type="reaction ID" value="UER00462"/>
</dbReference>
<dbReference type="SUPFAM" id="SSF55021">
    <property type="entry name" value="ACT-like"/>
    <property type="match status" value="1"/>
</dbReference>
<comment type="similarity">
    <text evidence="2 9">Belongs to the aspartokinase family.</text>
</comment>